<dbReference type="Proteomes" id="UP000001964">
    <property type="component" value="Chromosome"/>
</dbReference>
<dbReference type="InterPro" id="IPR045531">
    <property type="entry name" value="DUF6468"/>
</dbReference>
<proteinExistence type="predicted"/>
<protein>
    <recommendedName>
        <fullName evidence="2">DUF6468 domain-containing protein</fullName>
    </recommendedName>
</protein>
<feature type="domain" description="DUF6468" evidence="2">
    <location>
        <begin position="33"/>
        <end position="108"/>
    </location>
</feature>
<evidence type="ECO:0000313" key="4">
    <source>
        <dbReference type="Proteomes" id="UP000001964"/>
    </source>
</evidence>
<keyword evidence="4" id="KW-1185">Reference proteome</keyword>
<dbReference type="AlphaFoldDB" id="Q0ANA2"/>
<dbReference type="STRING" id="394221.Mmar10_1943"/>
<keyword evidence="1" id="KW-0812">Transmembrane</keyword>
<evidence type="ECO:0000256" key="1">
    <source>
        <dbReference type="SAM" id="Phobius"/>
    </source>
</evidence>
<organism evidence="3 4">
    <name type="scientific">Maricaulis maris (strain MCS10)</name>
    <name type="common">Caulobacter maris</name>
    <dbReference type="NCBI Taxonomy" id="394221"/>
    <lineage>
        <taxon>Bacteria</taxon>
        <taxon>Pseudomonadati</taxon>
        <taxon>Pseudomonadota</taxon>
        <taxon>Alphaproteobacteria</taxon>
        <taxon>Maricaulales</taxon>
        <taxon>Maricaulaceae</taxon>
        <taxon>Maricaulis</taxon>
    </lineage>
</organism>
<dbReference type="EMBL" id="CP000449">
    <property type="protein sequence ID" value="ABI66235.1"/>
    <property type="molecule type" value="Genomic_DNA"/>
</dbReference>
<gene>
    <name evidence="3" type="ordered locus">Mmar10_1943</name>
</gene>
<evidence type="ECO:0000259" key="2">
    <source>
        <dbReference type="Pfam" id="PF20072"/>
    </source>
</evidence>
<accession>Q0ANA2</accession>
<dbReference type="RefSeq" id="WP_011643880.1">
    <property type="nucleotide sequence ID" value="NC_008347.1"/>
</dbReference>
<dbReference type="KEGG" id="mmr:Mmar10_1943"/>
<keyword evidence="1" id="KW-0472">Membrane</keyword>
<name>Q0ANA2_MARMM</name>
<dbReference type="Pfam" id="PF20072">
    <property type="entry name" value="DUF6468"/>
    <property type="match status" value="1"/>
</dbReference>
<feature type="transmembrane region" description="Helical" evidence="1">
    <location>
        <begin position="6"/>
        <end position="26"/>
    </location>
</feature>
<dbReference type="eggNOG" id="ENOG503191G">
    <property type="taxonomic scope" value="Bacteria"/>
</dbReference>
<dbReference type="OrthoDB" id="7188138at2"/>
<reference evidence="3 4" key="1">
    <citation type="submission" date="2006-08" db="EMBL/GenBank/DDBJ databases">
        <title>Complete sequence of Maricaulis maris MCS10.</title>
        <authorList>
            <consortium name="US DOE Joint Genome Institute"/>
            <person name="Copeland A."/>
            <person name="Lucas S."/>
            <person name="Lapidus A."/>
            <person name="Barry K."/>
            <person name="Detter J.C."/>
            <person name="Glavina del Rio T."/>
            <person name="Hammon N."/>
            <person name="Israni S."/>
            <person name="Dalin E."/>
            <person name="Tice H."/>
            <person name="Pitluck S."/>
            <person name="Saunders E."/>
            <person name="Brettin T."/>
            <person name="Bruce D."/>
            <person name="Han C."/>
            <person name="Tapia R."/>
            <person name="Gilna P."/>
            <person name="Schmutz J."/>
            <person name="Larimer F."/>
            <person name="Land M."/>
            <person name="Hauser L."/>
            <person name="Kyrpides N."/>
            <person name="Mikhailova N."/>
            <person name="Viollier P."/>
            <person name="Stephens C."/>
            <person name="Richardson P."/>
        </authorList>
    </citation>
    <scope>NUCLEOTIDE SEQUENCE [LARGE SCALE GENOMIC DNA]</scope>
    <source>
        <strain evidence="3 4">MCS10</strain>
    </source>
</reference>
<keyword evidence="1" id="KW-1133">Transmembrane helix</keyword>
<sequence>MTLAALIFEGLVAALLVVAVVMCWRVDRRLNALKKGQDGVRESVIALNEATDRARASLGALERATAQSVDVLEKRVSEARTLADELHLVTGNVDRKADSLAQRRAPRRRAADIFPDGAGSRVINDLKDVR</sequence>
<dbReference type="HOGENOM" id="CLU_1935505_0_0_5"/>
<evidence type="ECO:0000313" key="3">
    <source>
        <dbReference type="EMBL" id="ABI66235.1"/>
    </source>
</evidence>